<keyword evidence="3" id="KW-1185">Reference proteome</keyword>
<reference evidence="3" key="1">
    <citation type="journal article" date="2015" name="Nat. Genet.">
        <title>The genome and transcriptome of the zoonotic hookworm Ancylostoma ceylanicum identify infection-specific gene families.</title>
        <authorList>
            <person name="Schwarz E.M."/>
            <person name="Hu Y."/>
            <person name="Antoshechkin I."/>
            <person name="Miller M.M."/>
            <person name="Sternberg P.W."/>
            <person name="Aroian R.V."/>
        </authorList>
    </citation>
    <scope>NUCLEOTIDE SEQUENCE</scope>
    <source>
        <strain evidence="3">HY135</strain>
    </source>
</reference>
<feature type="region of interest" description="Disordered" evidence="1">
    <location>
        <begin position="1"/>
        <end position="33"/>
    </location>
</feature>
<dbReference type="AlphaFoldDB" id="A0A016WW65"/>
<gene>
    <name evidence="2" type="primary">Acey_s0498.g2526</name>
    <name evidence="2" type="ORF">Y032_0498g2526</name>
</gene>
<evidence type="ECO:0000313" key="2">
    <source>
        <dbReference type="EMBL" id="EYC43273.1"/>
    </source>
</evidence>
<proteinExistence type="predicted"/>
<sequence>MRSNRNTWTGQSPGHSKHEHPLASRFSTSVDSKSPLEIGAPSCKAFSFFPTSTFDPDLGTMSSLIFDFFTKPSLPPGRPVLGPGGPV</sequence>
<evidence type="ECO:0000256" key="1">
    <source>
        <dbReference type="SAM" id="MobiDB-lite"/>
    </source>
</evidence>
<dbReference type="Proteomes" id="UP000024635">
    <property type="component" value="Unassembled WGS sequence"/>
</dbReference>
<feature type="compositionally biased region" description="Polar residues" evidence="1">
    <location>
        <begin position="1"/>
        <end position="14"/>
    </location>
</feature>
<name>A0A016WW65_9BILA</name>
<protein>
    <submittedName>
        <fullName evidence="2">Uncharacterized protein</fullName>
    </submittedName>
</protein>
<evidence type="ECO:0000313" key="3">
    <source>
        <dbReference type="Proteomes" id="UP000024635"/>
    </source>
</evidence>
<accession>A0A016WW65</accession>
<dbReference type="EMBL" id="JARK01000098">
    <property type="protein sequence ID" value="EYC43273.1"/>
    <property type="molecule type" value="Genomic_DNA"/>
</dbReference>
<comment type="caution">
    <text evidence="2">The sequence shown here is derived from an EMBL/GenBank/DDBJ whole genome shotgun (WGS) entry which is preliminary data.</text>
</comment>
<organism evidence="2 3">
    <name type="scientific">Ancylostoma ceylanicum</name>
    <dbReference type="NCBI Taxonomy" id="53326"/>
    <lineage>
        <taxon>Eukaryota</taxon>
        <taxon>Metazoa</taxon>
        <taxon>Ecdysozoa</taxon>
        <taxon>Nematoda</taxon>
        <taxon>Chromadorea</taxon>
        <taxon>Rhabditida</taxon>
        <taxon>Rhabditina</taxon>
        <taxon>Rhabditomorpha</taxon>
        <taxon>Strongyloidea</taxon>
        <taxon>Ancylostomatidae</taxon>
        <taxon>Ancylostomatinae</taxon>
        <taxon>Ancylostoma</taxon>
    </lineage>
</organism>